<dbReference type="Proteomes" id="UP000297348">
    <property type="component" value="Unassembled WGS sequence"/>
</dbReference>
<evidence type="ECO:0000256" key="4">
    <source>
        <dbReference type="ARBA" id="ARBA00022692"/>
    </source>
</evidence>
<dbReference type="EMBL" id="RKLX01000006">
    <property type="protein sequence ID" value="TGD19304.1"/>
    <property type="molecule type" value="Genomic_DNA"/>
</dbReference>
<dbReference type="GO" id="GO:0006865">
    <property type="term" value="P:amino acid transport"/>
    <property type="evidence" value="ECO:0007669"/>
    <property type="project" value="UniProtKB-KW"/>
</dbReference>
<feature type="transmembrane region" description="Helical" evidence="8">
    <location>
        <begin position="197"/>
        <end position="222"/>
    </location>
</feature>
<keyword evidence="5" id="KW-0029">Amino-acid transport</keyword>
<dbReference type="InterPro" id="IPR004841">
    <property type="entry name" value="AA-permease/SLC12A_dom"/>
</dbReference>
<evidence type="ECO:0000256" key="7">
    <source>
        <dbReference type="ARBA" id="ARBA00023136"/>
    </source>
</evidence>
<feature type="transmembrane region" description="Helical" evidence="8">
    <location>
        <begin position="364"/>
        <end position="384"/>
    </location>
</feature>
<dbReference type="PANTHER" id="PTHR43495">
    <property type="entry name" value="GABA PERMEASE"/>
    <property type="match status" value="1"/>
</dbReference>
<keyword evidence="7 8" id="KW-0472">Membrane</keyword>
<feature type="transmembrane region" description="Helical" evidence="8">
    <location>
        <begin position="50"/>
        <end position="72"/>
    </location>
</feature>
<dbReference type="PANTHER" id="PTHR43495:SF2">
    <property type="entry name" value="D-SERINE_D-ALANINE_GLYCINE TRANSPORTER"/>
    <property type="match status" value="1"/>
</dbReference>
<dbReference type="InterPro" id="IPR004840">
    <property type="entry name" value="Amino_acid_permease_CS"/>
</dbReference>
<name>A0A4Z0J9A0_9LACO</name>
<dbReference type="AlphaFoldDB" id="A0A4Z0J9A0"/>
<reference evidence="10 11" key="1">
    <citation type="submission" date="2018-10" db="EMBL/GenBank/DDBJ databases">
        <title>Lactobacillus sp. R7 and Lactobacillus sp. R19 isolated from fermented mustard green product of Taiwan.</title>
        <authorList>
            <person name="Lin S.-T."/>
        </authorList>
    </citation>
    <scope>NUCLEOTIDE SEQUENCE [LARGE SCALE GENOMIC DNA]</scope>
    <source>
        <strain evidence="10 11">BCRC 81129</strain>
    </source>
</reference>
<feature type="transmembrane region" description="Helical" evidence="8">
    <location>
        <begin position="405"/>
        <end position="425"/>
    </location>
</feature>
<evidence type="ECO:0000259" key="9">
    <source>
        <dbReference type="Pfam" id="PF00324"/>
    </source>
</evidence>
<protein>
    <submittedName>
        <fullName evidence="10">Amino acid permease</fullName>
    </submittedName>
</protein>
<feature type="transmembrane region" description="Helical" evidence="8">
    <location>
        <begin position="21"/>
        <end position="38"/>
    </location>
</feature>
<evidence type="ECO:0000256" key="2">
    <source>
        <dbReference type="ARBA" id="ARBA00022448"/>
    </source>
</evidence>
<feature type="domain" description="Amino acid permease/ SLC12A" evidence="9">
    <location>
        <begin position="20"/>
        <end position="430"/>
    </location>
</feature>
<evidence type="ECO:0000256" key="5">
    <source>
        <dbReference type="ARBA" id="ARBA00022970"/>
    </source>
</evidence>
<dbReference type="GO" id="GO:0055085">
    <property type="term" value="P:transmembrane transport"/>
    <property type="evidence" value="ECO:0007669"/>
    <property type="project" value="InterPro"/>
</dbReference>
<dbReference type="RefSeq" id="WP_135367724.1">
    <property type="nucleotide sequence ID" value="NZ_RKLX01000006.1"/>
</dbReference>
<feature type="transmembrane region" description="Helical" evidence="8">
    <location>
        <begin position="155"/>
        <end position="177"/>
    </location>
</feature>
<proteinExistence type="predicted"/>
<evidence type="ECO:0000256" key="1">
    <source>
        <dbReference type="ARBA" id="ARBA00004651"/>
    </source>
</evidence>
<keyword evidence="11" id="KW-1185">Reference proteome</keyword>
<dbReference type="GO" id="GO:0005886">
    <property type="term" value="C:plasma membrane"/>
    <property type="evidence" value="ECO:0007669"/>
    <property type="project" value="UniProtKB-SubCell"/>
</dbReference>
<feature type="transmembrane region" description="Helical" evidence="8">
    <location>
        <begin position="339"/>
        <end position="358"/>
    </location>
</feature>
<comment type="caution">
    <text evidence="10">The sequence shown here is derived from an EMBL/GenBank/DDBJ whole genome shotgun (WGS) entry which is preliminary data.</text>
</comment>
<dbReference type="OrthoDB" id="9780162at2"/>
<evidence type="ECO:0000313" key="11">
    <source>
        <dbReference type="Proteomes" id="UP000297348"/>
    </source>
</evidence>
<evidence type="ECO:0000256" key="6">
    <source>
        <dbReference type="ARBA" id="ARBA00022989"/>
    </source>
</evidence>
<evidence type="ECO:0000313" key="10">
    <source>
        <dbReference type="EMBL" id="TGD19304.1"/>
    </source>
</evidence>
<feature type="transmembrane region" description="Helical" evidence="8">
    <location>
        <begin position="243"/>
        <end position="265"/>
    </location>
</feature>
<comment type="subcellular location">
    <subcellularLocation>
        <location evidence="1">Cell membrane</location>
        <topology evidence="1">Multi-pass membrane protein</topology>
    </subcellularLocation>
</comment>
<sequence length="470" mass="51439">MKKSQVNDNQEFSRGLQSRHVQLIALGGTIGTGLFLGAGQSIHLAGPSILLAYMVTGIMCFLLMRALGELLLSDLNAHSYIDFIQRYLGDNMSFVAGWTYWVCWITIAMAEITAAGQYMQFWFPHLPQWVTGLVLLAILLTLNSVTVSAFGETEFWFAIIKIVAIVALILAGAYMVAVHYPTPAGHASVTNLAAGGFFAHGAKGFFLSFQMVLFSFVGIEMVGMTASETANPKKVLPKAINEIPMRIILFYLGSLLALMCIYPWQAVSPTSSPFVQVFKNVGIQSAAAVINFVVLTAAASACNSSLFTTGRMLFSLTYRGKSRFAKRMGTLSRAQVPVPALRFSTLIIAVSVFLNFIIPGHVFAFVSSVATTCFLFIWGAIVVAHLKYKRQQLAAGVTHKFHMPLFPWSDYFILAFLAMVAIVLVFRTDTLIALVGSVVWLAALSIGKYLKDRREAEKPVSMSSDDSDLK</sequence>
<evidence type="ECO:0000256" key="8">
    <source>
        <dbReference type="SAM" id="Phobius"/>
    </source>
</evidence>
<feature type="transmembrane region" description="Helical" evidence="8">
    <location>
        <begin position="93"/>
        <end position="114"/>
    </location>
</feature>
<dbReference type="PIRSF" id="PIRSF006060">
    <property type="entry name" value="AA_transporter"/>
    <property type="match status" value="1"/>
</dbReference>
<keyword evidence="2" id="KW-0813">Transport</keyword>
<dbReference type="FunFam" id="1.20.1740.10:FF:000001">
    <property type="entry name" value="Amino acid permease"/>
    <property type="match status" value="1"/>
</dbReference>
<evidence type="ECO:0000256" key="3">
    <source>
        <dbReference type="ARBA" id="ARBA00022475"/>
    </source>
</evidence>
<dbReference type="Pfam" id="PF00324">
    <property type="entry name" value="AA_permease"/>
    <property type="match status" value="1"/>
</dbReference>
<feature type="transmembrane region" description="Helical" evidence="8">
    <location>
        <begin position="126"/>
        <end position="143"/>
    </location>
</feature>
<gene>
    <name evidence="10" type="ORF">EGT51_05375</name>
</gene>
<dbReference type="PROSITE" id="PS00218">
    <property type="entry name" value="AMINO_ACID_PERMEASE_1"/>
    <property type="match status" value="1"/>
</dbReference>
<feature type="transmembrane region" description="Helical" evidence="8">
    <location>
        <begin position="285"/>
        <end position="318"/>
    </location>
</feature>
<keyword evidence="6 8" id="KW-1133">Transmembrane helix</keyword>
<dbReference type="Gene3D" id="1.20.1740.10">
    <property type="entry name" value="Amino acid/polyamine transporter I"/>
    <property type="match status" value="1"/>
</dbReference>
<organism evidence="10 11">
    <name type="scientific">Levilactobacillus suantsaiihabitans</name>
    <dbReference type="NCBI Taxonomy" id="2487722"/>
    <lineage>
        <taxon>Bacteria</taxon>
        <taxon>Bacillati</taxon>
        <taxon>Bacillota</taxon>
        <taxon>Bacilli</taxon>
        <taxon>Lactobacillales</taxon>
        <taxon>Lactobacillaceae</taxon>
        <taxon>Levilactobacillus</taxon>
    </lineage>
</organism>
<feature type="transmembrane region" description="Helical" evidence="8">
    <location>
        <begin position="431"/>
        <end position="450"/>
    </location>
</feature>
<keyword evidence="3" id="KW-1003">Cell membrane</keyword>
<accession>A0A4Z0J9A0</accession>
<keyword evidence="4 8" id="KW-0812">Transmembrane</keyword>